<keyword evidence="2" id="KW-0233">DNA recombination</keyword>
<dbReference type="InterPro" id="IPR010998">
    <property type="entry name" value="Integrase_recombinase_N"/>
</dbReference>
<dbReference type="PROSITE" id="PS51900">
    <property type="entry name" value="CB"/>
    <property type="match status" value="1"/>
</dbReference>
<evidence type="ECO:0000259" key="4">
    <source>
        <dbReference type="PROSITE" id="PS51898"/>
    </source>
</evidence>
<accession>A0A1N6RQW0</accession>
<dbReference type="SUPFAM" id="SSF56349">
    <property type="entry name" value="DNA breaking-rejoining enzymes"/>
    <property type="match status" value="1"/>
</dbReference>
<dbReference type="PANTHER" id="PTHR30349">
    <property type="entry name" value="PHAGE INTEGRASE-RELATED"/>
    <property type="match status" value="1"/>
</dbReference>
<proteinExistence type="predicted"/>
<dbReference type="AlphaFoldDB" id="A0A1N6RQW0"/>
<evidence type="ECO:0000259" key="5">
    <source>
        <dbReference type="PROSITE" id="PS51900"/>
    </source>
</evidence>
<dbReference type="Gene3D" id="1.10.443.10">
    <property type="entry name" value="Intergrase catalytic core"/>
    <property type="match status" value="1"/>
</dbReference>
<dbReference type="InterPro" id="IPR050090">
    <property type="entry name" value="Tyrosine_recombinase_XerCD"/>
</dbReference>
<dbReference type="Gene3D" id="1.10.150.130">
    <property type="match status" value="1"/>
</dbReference>
<dbReference type="GO" id="GO:0003677">
    <property type="term" value="F:DNA binding"/>
    <property type="evidence" value="ECO:0007669"/>
    <property type="project" value="UniProtKB-UniRule"/>
</dbReference>
<sequence length="353" mass="38808">MVAPPRLERITVAEAADRYLASVAAQTLRGILSPTTRRSYERDVAEFARLAGPARILDDVTGEDVDDVLLRYQTTPDGRYADASRKPGSTGRSAATVNRFRQSVTRFFAHAAREGWVQADPMQWAAPPARLRDGLRVARTALSAGSAASLLEVSAARAPGEPAVSRRDQDLQLRDRLVVALLLVLGPRVSELERANLDDFSREPDQTRWRIQGKGGHVRTVTLSPPLADALEEYLARLRPTLLARRPDDPDARRALLLSWRGRRIDAQAVRGLLRRCVERMPAQYRREATPHALRHTTATLLAAEGWDVKVVAELLGHASIATTGVYLDRIEGELAAAIRAHPLSAALEPSEA</sequence>
<protein>
    <submittedName>
        <fullName evidence="6">Site-specific recombinase XerD</fullName>
    </submittedName>
</protein>
<dbReference type="InterPro" id="IPR002104">
    <property type="entry name" value="Integrase_catalytic"/>
</dbReference>
<feature type="domain" description="Core-binding (CB)" evidence="5">
    <location>
        <begin position="10"/>
        <end position="112"/>
    </location>
</feature>
<dbReference type="GO" id="GO:0015074">
    <property type="term" value="P:DNA integration"/>
    <property type="evidence" value="ECO:0007669"/>
    <property type="project" value="InterPro"/>
</dbReference>
<dbReference type="RefSeq" id="WP_076404877.1">
    <property type="nucleotide sequence ID" value="NZ_FTMI01000003.1"/>
</dbReference>
<organism evidence="6 7">
    <name type="scientific">Cellulosimicrobium aquatile</name>
    <dbReference type="NCBI Taxonomy" id="1612203"/>
    <lineage>
        <taxon>Bacteria</taxon>
        <taxon>Bacillati</taxon>
        <taxon>Actinomycetota</taxon>
        <taxon>Actinomycetes</taxon>
        <taxon>Micrococcales</taxon>
        <taxon>Promicromonosporaceae</taxon>
        <taxon>Cellulosimicrobium</taxon>
    </lineage>
</organism>
<dbReference type="InterPro" id="IPR011010">
    <property type="entry name" value="DNA_brk_join_enz"/>
</dbReference>
<dbReference type="InterPro" id="IPR044068">
    <property type="entry name" value="CB"/>
</dbReference>
<dbReference type="Pfam" id="PF00589">
    <property type="entry name" value="Phage_integrase"/>
    <property type="match status" value="1"/>
</dbReference>
<evidence type="ECO:0000313" key="7">
    <source>
        <dbReference type="Proteomes" id="UP000186235"/>
    </source>
</evidence>
<name>A0A1N6RQW0_9MICO</name>
<dbReference type="EMBL" id="FTMI01000003">
    <property type="protein sequence ID" value="SIQ31223.1"/>
    <property type="molecule type" value="Genomic_DNA"/>
</dbReference>
<reference evidence="7" key="1">
    <citation type="submission" date="2017-01" db="EMBL/GenBank/DDBJ databases">
        <authorList>
            <person name="Varghese N."/>
            <person name="Submissions S."/>
        </authorList>
    </citation>
    <scope>NUCLEOTIDE SEQUENCE [LARGE SCALE GENOMIC DNA]</scope>
    <source>
        <strain evidence="7">3bp</strain>
    </source>
</reference>
<dbReference type="PANTHER" id="PTHR30349:SF81">
    <property type="entry name" value="TYROSINE RECOMBINASE XERC"/>
    <property type="match status" value="1"/>
</dbReference>
<dbReference type="PROSITE" id="PS51898">
    <property type="entry name" value="TYR_RECOMBINASE"/>
    <property type="match status" value="1"/>
</dbReference>
<evidence type="ECO:0000256" key="2">
    <source>
        <dbReference type="ARBA" id="ARBA00023172"/>
    </source>
</evidence>
<evidence type="ECO:0000256" key="3">
    <source>
        <dbReference type="PROSITE-ProRule" id="PRU01248"/>
    </source>
</evidence>
<evidence type="ECO:0000313" key="6">
    <source>
        <dbReference type="EMBL" id="SIQ31223.1"/>
    </source>
</evidence>
<keyword evidence="7" id="KW-1185">Reference proteome</keyword>
<feature type="domain" description="Tyr recombinase" evidence="4">
    <location>
        <begin position="137"/>
        <end position="340"/>
    </location>
</feature>
<dbReference type="InterPro" id="IPR013762">
    <property type="entry name" value="Integrase-like_cat_sf"/>
</dbReference>
<keyword evidence="1 3" id="KW-0238">DNA-binding</keyword>
<dbReference type="Proteomes" id="UP000186235">
    <property type="component" value="Unassembled WGS sequence"/>
</dbReference>
<gene>
    <name evidence="6" type="ORF">SAMN05518682_2068</name>
</gene>
<dbReference type="GO" id="GO:0006310">
    <property type="term" value="P:DNA recombination"/>
    <property type="evidence" value="ECO:0007669"/>
    <property type="project" value="UniProtKB-KW"/>
</dbReference>
<evidence type="ECO:0000256" key="1">
    <source>
        <dbReference type="ARBA" id="ARBA00023125"/>
    </source>
</evidence>